<dbReference type="GO" id="GO:0004792">
    <property type="term" value="F:thiosulfate-cyanide sulfurtransferase activity"/>
    <property type="evidence" value="ECO:0007669"/>
    <property type="project" value="TreeGrafter"/>
</dbReference>
<dbReference type="Gene3D" id="3.40.250.10">
    <property type="entry name" value="Rhodanese-like domain"/>
    <property type="match status" value="2"/>
</dbReference>
<dbReference type="InterPro" id="IPR045078">
    <property type="entry name" value="TST/MPST-like"/>
</dbReference>
<evidence type="ECO:0000256" key="1">
    <source>
        <dbReference type="ARBA" id="ARBA00022679"/>
    </source>
</evidence>
<name>A0A6N7ZFN4_9MICO</name>
<gene>
    <name evidence="5" type="ORF">GJV82_04505</name>
</gene>
<dbReference type="Pfam" id="PF00581">
    <property type="entry name" value="Rhodanese"/>
    <property type="match status" value="2"/>
</dbReference>
<sequence length="300" mass="30797">MTGAPLVREPGEDLDAARRERVLVGAQALAVALAGEAPPVVLDVRWALGVTDGREQHRAAHVPGAVYVDLETELAAPPSPAAGRHPLPDPGDLQAAARRWGVRAARPVVVYDAVGGTSAARAWWLLRWAGHDDVRILDGGLAAWRAAGLPLEEGEVRPEPGDVVVTPGGMPVLDADGAADLAASGVLLDARAGERYRGEVEPVDPRAGHVPGAVSAPTTENLADDGSFLPARALRERFAGLGALPGATPDGARPAVGVYCGSGVTAAHEVAALATLGVDAALYAGSWSQWSNDPERPAAT</sequence>
<dbReference type="PROSITE" id="PS50206">
    <property type="entry name" value="RHODANESE_3"/>
    <property type="match status" value="2"/>
</dbReference>
<evidence type="ECO:0000259" key="4">
    <source>
        <dbReference type="PROSITE" id="PS50206"/>
    </source>
</evidence>
<dbReference type="SMART" id="SM00450">
    <property type="entry name" value="RHOD"/>
    <property type="match status" value="2"/>
</dbReference>
<dbReference type="PANTHER" id="PTHR11364">
    <property type="entry name" value="THIOSULFATE SULFERTANSFERASE"/>
    <property type="match status" value="1"/>
</dbReference>
<dbReference type="InterPro" id="IPR036873">
    <property type="entry name" value="Rhodanese-like_dom_sf"/>
</dbReference>
<protein>
    <submittedName>
        <fullName evidence="5">Sulfurtransferase</fullName>
    </submittedName>
</protein>
<dbReference type="RefSeq" id="WP_404812921.1">
    <property type="nucleotide sequence ID" value="NZ_WMKA01000006.1"/>
</dbReference>
<dbReference type="EMBL" id="WMKA01000006">
    <property type="protein sequence ID" value="MTG88213.1"/>
    <property type="molecule type" value="Genomic_DNA"/>
</dbReference>
<dbReference type="CDD" id="cd01448">
    <property type="entry name" value="TST_Repeat_1"/>
    <property type="match status" value="1"/>
</dbReference>
<dbReference type="AlphaFoldDB" id="A0A6N7ZFN4"/>
<keyword evidence="2" id="KW-0677">Repeat</keyword>
<dbReference type="PANTHER" id="PTHR11364:SF27">
    <property type="entry name" value="SULFURTRANSFERASE"/>
    <property type="match status" value="1"/>
</dbReference>
<accession>A0A6N7ZFN4</accession>
<proteinExistence type="predicted"/>
<evidence type="ECO:0000256" key="2">
    <source>
        <dbReference type="ARBA" id="ARBA00022737"/>
    </source>
</evidence>
<feature type="domain" description="Rhodanese" evidence="4">
    <location>
        <begin position="35"/>
        <end position="153"/>
    </location>
</feature>
<dbReference type="Proteomes" id="UP000440668">
    <property type="component" value="Unassembled WGS sequence"/>
</dbReference>
<evidence type="ECO:0000256" key="3">
    <source>
        <dbReference type="SAM" id="MobiDB-lite"/>
    </source>
</evidence>
<dbReference type="InterPro" id="IPR001763">
    <property type="entry name" value="Rhodanese-like_dom"/>
</dbReference>
<feature type="domain" description="Rhodanese" evidence="4">
    <location>
        <begin position="181"/>
        <end position="299"/>
    </location>
</feature>
<reference evidence="5 6" key="1">
    <citation type="submission" date="2019-11" db="EMBL/GenBank/DDBJ databases">
        <title>Cellulosimicrobium composti sp. nov. isolated from a compost.</title>
        <authorList>
            <person name="Yang Y."/>
        </authorList>
    </citation>
    <scope>NUCLEOTIDE SEQUENCE [LARGE SCALE GENOMIC DNA]</scope>
    <source>
        <strain evidence="5 6">BIT-GX5</strain>
    </source>
</reference>
<comment type="caution">
    <text evidence="5">The sequence shown here is derived from an EMBL/GenBank/DDBJ whole genome shotgun (WGS) entry which is preliminary data.</text>
</comment>
<keyword evidence="1 5" id="KW-0808">Transferase</keyword>
<evidence type="ECO:0000313" key="6">
    <source>
        <dbReference type="Proteomes" id="UP000440668"/>
    </source>
</evidence>
<dbReference type="CDD" id="cd01449">
    <property type="entry name" value="TST_Repeat_2"/>
    <property type="match status" value="1"/>
</dbReference>
<organism evidence="5 6">
    <name type="scientific">Cellulosimicrobium composti</name>
    <dbReference type="NCBI Taxonomy" id="2672572"/>
    <lineage>
        <taxon>Bacteria</taxon>
        <taxon>Bacillati</taxon>
        <taxon>Actinomycetota</taxon>
        <taxon>Actinomycetes</taxon>
        <taxon>Micrococcales</taxon>
        <taxon>Promicromonosporaceae</taxon>
        <taxon>Cellulosimicrobium</taxon>
    </lineage>
</organism>
<dbReference type="SUPFAM" id="SSF52821">
    <property type="entry name" value="Rhodanese/Cell cycle control phosphatase"/>
    <property type="match status" value="2"/>
</dbReference>
<evidence type="ECO:0000313" key="5">
    <source>
        <dbReference type="EMBL" id="MTG88213.1"/>
    </source>
</evidence>
<feature type="region of interest" description="Disordered" evidence="3">
    <location>
        <begin position="202"/>
        <end position="222"/>
    </location>
</feature>